<keyword evidence="1" id="KW-0614">Plasmid</keyword>
<organism evidence="1">
    <name type="scientific">Cyanothece sp. (strain PCC 7425 / ATCC 29141)</name>
    <dbReference type="NCBI Taxonomy" id="395961"/>
    <lineage>
        <taxon>Bacteria</taxon>
        <taxon>Bacillati</taxon>
        <taxon>Cyanobacteriota</taxon>
        <taxon>Cyanophyceae</taxon>
        <taxon>Gomontiellales</taxon>
        <taxon>Cyanothecaceae</taxon>
        <taxon>Cyanothece</taxon>
    </lineage>
</organism>
<dbReference type="EMBL" id="CP001345">
    <property type="protein sequence ID" value="ACL47602.1"/>
    <property type="molecule type" value="Genomic_DNA"/>
</dbReference>
<evidence type="ECO:0000313" key="1">
    <source>
        <dbReference type="EMBL" id="ACL47602.1"/>
    </source>
</evidence>
<dbReference type="HOGENOM" id="CLU_2408325_0_0_3"/>
<proteinExistence type="predicted"/>
<geneLocation type="plasmid" evidence="1">
    <name>pP742501</name>
</geneLocation>
<sequence>METLDAAGQRRFYNLCPYLLGKSIEWKHPLTELLGAEPTPGPYLLGKSIEWKHRSLRLIFYDRLSPYLLGKSIEWKRNLEYTGTKSHWVPTC</sequence>
<reference evidence="1" key="1">
    <citation type="submission" date="2009-01" db="EMBL/GenBank/DDBJ databases">
        <title>Complete sequence of plasmid1 Cyanothece sp. PCC 7425.</title>
        <authorList>
            <consortium name="US DOE Joint Genome Institute"/>
            <person name="Lucas S."/>
            <person name="Copeland A."/>
            <person name="Lapidus A."/>
            <person name="Glavina del Rio T."/>
            <person name="Dalin E."/>
            <person name="Tice H."/>
            <person name="Bruce D."/>
            <person name="Goodwin L."/>
            <person name="Pitluck S."/>
            <person name="Sims D."/>
            <person name="Meineke L."/>
            <person name="Brettin T."/>
            <person name="Detter J.C."/>
            <person name="Han C."/>
            <person name="Larimer F."/>
            <person name="Land M."/>
            <person name="Hauser L."/>
            <person name="Kyrpides N."/>
            <person name="Ovchinnikova G."/>
            <person name="Liberton M."/>
            <person name="Stoeckel J."/>
            <person name="Banerjee A."/>
            <person name="Singh A."/>
            <person name="Page L."/>
            <person name="Sato H."/>
            <person name="Zhao L."/>
            <person name="Sherman L."/>
            <person name="Pakrasi H."/>
            <person name="Richardson P."/>
        </authorList>
    </citation>
    <scope>NUCLEOTIDE SEQUENCE</scope>
    <source>
        <strain evidence="1">PCC 7425</strain>
        <plasmid evidence="1">pP742501</plasmid>
    </source>
</reference>
<dbReference type="AlphaFoldDB" id="B8HYV4"/>
<protein>
    <submittedName>
        <fullName evidence="1">Uncharacterized protein</fullName>
    </submittedName>
</protein>
<gene>
    <name evidence="1" type="ordered locus">Cyan7425_5343</name>
</gene>
<dbReference type="KEGG" id="cyn:Cyan7425_5343"/>
<accession>B8HYV4</accession>
<name>B8HYV4_CYAP4</name>